<keyword evidence="3 4" id="KW-0975">Bacterial flagellum</keyword>
<reference evidence="8" key="2">
    <citation type="submission" date="2021-08" db="EMBL/GenBank/DDBJ databases">
        <authorList>
            <person name="Dalcin Martins P."/>
        </authorList>
    </citation>
    <scope>NUCLEOTIDE SEQUENCE</scope>
    <source>
        <strain evidence="8">MAG_39</strain>
    </source>
</reference>
<evidence type="ECO:0000256" key="1">
    <source>
        <dbReference type="ARBA" id="ARBA00004117"/>
    </source>
</evidence>
<evidence type="ECO:0000259" key="5">
    <source>
        <dbReference type="Pfam" id="PF00460"/>
    </source>
</evidence>
<proteinExistence type="inferred from homology"/>
<dbReference type="Proteomes" id="UP000705867">
    <property type="component" value="Unassembled WGS sequence"/>
</dbReference>
<reference evidence="8" key="1">
    <citation type="journal article" date="2021" name="bioRxiv">
        <title>Unraveling nitrogen, sulfur and carbon metabolic pathways and microbial community transcriptional responses to substrate deprivation and toxicity stresses in a bioreactor mimicking anoxic brackish coastal sediment conditions.</title>
        <authorList>
            <person name="Martins P.D."/>
            <person name="Echeveste M.J."/>
            <person name="Arshad A."/>
            <person name="Kurth J."/>
            <person name="Ouboter H."/>
            <person name="Jetten M.S.M."/>
            <person name="Welte C.U."/>
        </authorList>
    </citation>
    <scope>NUCLEOTIDE SEQUENCE</scope>
    <source>
        <strain evidence="8">MAG_39</strain>
    </source>
</reference>
<dbReference type="NCBIfam" id="TIGR03506">
    <property type="entry name" value="FlgEFG_subfam"/>
    <property type="match status" value="1"/>
</dbReference>
<sequence length="241" mass="25628">MHKGMYVAMSGATLRSRELDTIANNLANASTIGYKRESFSASSYSVVARDMQKAASLYPAARVMTIDSGKMFVDESPGIMKSTGNPLDLAISGNGFFAVEGQGRTLYTRNGVFSLDSEGYLVTAGGQKVLDTGDRPLRINDGGPVTVSPDGTVNSGNSPVGKLKVVKVDTPRHVGSSLFSGKEAGDTDGEVLQGTLELSNVNPVIEMVSIIHAMREYEAAQRIIKNFDELASRTVTDIAKV</sequence>
<dbReference type="PANTHER" id="PTHR30435:SF19">
    <property type="entry name" value="FLAGELLAR BASAL-BODY ROD PROTEIN FLGG"/>
    <property type="match status" value="1"/>
</dbReference>
<dbReference type="InterPro" id="IPR010930">
    <property type="entry name" value="Flg_bb/hook_C_dom"/>
</dbReference>
<dbReference type="AlphaFoldDB" id="A0A953M178"/>
<evidence type="ECO:0000256" key="2">
    <source>
        <dbReference type="ARBA" id="ARBA00009677"/>
    </source>
</evidence>
<feature type="domain" description="Flagellar basal body rod protein N-terminal" evidence="5">
    <location>
        <begin position="5"/>
        <end position="35"/>
    </location>
</feature>
<evidence type="ECO:0000259" key="6">
    <source>
        <dbReference type="Pfam" id="PF06429"/>
    </source>
</evidence>
<protein>
    <submittedName>
        <fullName evidence="8">Flagellar basal-body rod protein FlgF</fullName>
    </submittedName>
</protein>
<dbReference type="PROSITE" id="PS00588">
    <property type="entry name" value="FLAGELLA_BB_ROD"/>
    <property type="match status" value="1"/>
</dbReference>
<evidence type="ECO:0000256" key="4">
    <source>
        <dbReference type="RuleBase" id="RU362116"/>
    </source>
</evidence>
<comment type="subcellular location">
    <subcellularLocation>
        <location evidence="1 4">Bacterial flagellum basal body</location>
    </subcellularLocation>
</comment>
<dbReference type="InterPro" id="IPR012836">
    <property type="entry name" value="FlgF"/>
</dbReference>
<feature type="domain" description="Flagellar hook protein FlgE/F/G-like D1" evidence="7">
    <location>
        <begin position="90"/>
        <end position="154"/>
    </location>
</feature>
<dbReference type="Pfam" id="PF00460">
    <property type="entry name" value="Flg_bb_rod"/>
    <property type="match status" value="1"/>
</dbReference>
<dbReference type="InterPro" id="IPR001444">
    <property type="entry name" value="Flag_bb_rod_N"/>
</dbReference>
<dbReference type="Pfam" id="PF22692">
    <property type="entry name" value="LlgE_F_G_D1"/>
    <property type="match status" value="1"/>
</dbReference>
<dbReference type="InterPro" id="IPR053967">
    <property type="entry name" value="LlgE_F_G-like_D1"/>
</dbReference>
<keyword evidence="8" id="KW-0282">Flagellum</keyword>
<comment type="similarity">
    <text evidence="2 4">Belongs to the flagella basal body rod proteins family.</text>
</comment>
<evidence type="ECO:0000259" key="7">
    <source>
        <dbReference type="Pfam" id="PF22692"/>
    </source>
</evidence>
<accession>A0A953M178</accession>
<organism evidence="8 9">
    <name type="scientific">Candidatus Nitrobium versatile</name>
    <dbReference type="NCBI Taxonomy" id="2884831"/>
    <lineage>
        <taxon>Bacteria</taxon>
        <taxon>Pseudomonadati</taxon>
        <taxon>Nitrospirota</taxon>
        <taxon>Nitrospiria</taxon>
        <taxon>Nitrospirales</taxon>
        <taxon>Nitrospiraceae</taxon>
        <taxon>Candidatus Nitrobium</taxon>
    </lineage>
</organism>
<gene>
    <name evidence="8" type="primary">flgF</name>
    <name evidence="8" type="ORF">K8I29_02985</name>
</gene>
<dbReference type="InterPro" id="IPR019776">
    <property type="entry name" value="Flagellar_basal_body_rod_CS"/>
</dbReference>
<feature type="domain" description="Flagellar basal-body/hook protein C-terminal" evidence="6">
    <location>
        <begin position="193"/>
        <end position="234"/>
    </location>
</feature>
<keyword evidence="8" id="KW-0966">Cell projection</keyword>
<dbReference type="NCBIfam" id="TIGR02490">
    <property type="entry name" value="flgF"/>
    <property type="match status" value="1"/>
</dbReference>
<evidence type="ECO:0000256" key="3">
    <source>
        <dbReference type="ARBA" id="ARBA00023143"/>
    </source>
</evidence>
<dbReference type="GO" id="GO:0071978">
    <property type="term" value="P:bacterial-type flagellum-dependent swarming motility"/>
    <property type="evidence" value="ECO:0007669"/>
    <property type="project" value="TreeGrafter"/>
</dbReference>
<dbReference type="PANTHER" id="PTHR30435">
    <property type="entry name" value="FLAGELLAR PROTEIN"/>
    <property type="match status" value="1"/>
</dbReference>
<dbReference type="InterPro" id="IPR020013">
    <property type="entry name" value="Flagellar_FlgE/F/G"/>
</dbReference>
<dbReference type="SUPFAM" id="SSF117143">
    <property type="entry name" value="Flagellar hook protein flgE"/>
    <property type="match status" value="1"/>
</dbReference>
<evidence type="ECO:0000313" key="8">
    <source>
        <dbReference type="EMBL" id="MBZ0155163.1"/>
    </source>
</evidence>
<dbReference type="Pfam" id="PF06429">
    <property type="entry name" value="Flg_bbr_C"/>
    <property type="match status" value="1"/>
</dbReference>
<keyword evidence="8" id="KW-0969">Cilium</keyword>
<name>A0A953M178_9BACT</name>
<dbReference type="GO" id="GO:0030694">
    <property type="term" value="C:bacterial-type flagellum basal body, rod"/>
    <property type="evidence" value="ECO:0007669"/>
    <property type="project" value="InterPro"/>
</dbReference>
<comment type="caution">
    <text evidence="8">The sequence shown here is derived from an EMBL/GenBank/DDBJ whole genome shotgun (WGS) entry which is preliminary data.</text>
</comment>
<dbReference type="InterPro" id="IPR037925">
    <property type="entry name" value="FlgE/F/G-like"/>
</dbReference>
<dbReference type="EMBL" id="JAIOIV010000024">
    <property type="protein sequence ID" value="MBZ0155163.1"/>
    <property type="molecule type" value="Genomic_DNA"/>
</dbReference>
<evidence type="ECO:0000313" key="9">
    <source>
        <dbReference type="Proteomes" id="UP000705867"/>
    </source>
</evidence>